<dbReference type="RefSeq" id="WP_186878961.1">
    <property type="nucleotide sequence ID" value="NZ_JACOPN010000007.1"/>
</dbReference>
<protein>
    <submittedName>
        <fullName evidence="5">BlaI/MecI/CopY family transcriptional regulator</fullName>
    </submittedName>
</protein>
<dbReference type="InterPro" id="IPR036388">
    <property type="entry name" value="WH-like_DNA-bd_sf"/>
</dbReference>
<evidence type="ECO:0000313" key="6">
    <source>
        <dbReference type="Proteomes" id="UP000602260"/>
    </source>
</evidence>
<proteinExistence type="inferred from homology"/>
<dbReference type="GO" id="GO:0003677">
    <property type="term" value="F:DNA binding"/>
    <property type="evidence" value="ECO:0007669"/>
    <property type="project" value="UniProtKB-KW"/>
</dbReference>
<dbReference type="InterPro" id="IPR005650">
    <property type="entry name" value="BlaI_family"/>
</dbReference>
<comment type="caution">
    <text evidence="5">The sequence shown here is derived from an EMBL/GenBank/DDBJ whole genome shotgun (WGS) entry which is preliminary data.</text>
</comment>
<name>A0A8J6M4Z7_9FIRM</name>
<keyword evidence="2" id="KW-0805">Transcription regulation</keyword>
<dbReference type="AlphaFoldDB" id="A0A8J6M4Z7"/>
<comment type="similarity">
    <text evidence="1">Belongs to the BlaI transcriptional regulatory family.</text>
</comment>
<keyword evidence="3" id="KW-0238">DNA-binding</keyword>
<dbReference type="InterPro" id="IPR036390">
    <property type="entry name" value="WH_DNA-bd_sf"/>
</dbReference>
<dbReference type="Gene3D" id="1.10.4040.10">
    <property type="entry name" value="Penicillinase repressor domain"/>
    <property type="match status" value="1"/>
</dbReference>
<accession>A0A8J6M4Z7</accession>
<sequence length="120" mass="13724">MDDYKLGVVETHFAELIWRHEPLTSGELVKLCQQELQWKKSTTYTVLKKLCQHGIFQNENGTVTSLLSQEDYNAVQSEKFVEDTFDGSLPAFLAAFTTRKSLSEKDIAEIQCMIDRCGKE</sequence>
<keyword evidence="6" id="KW-1185">Reference proteome</keyword>
<keyword evidence="4" id="KW-0804">Transcription</keyword>
<evidence type="ECO:0000313" key="5">
    <source>
        <dbReference type="EMBL" id="MBC5717782.1"/>
    </source>
</evidence>
<dbReference type="PIRSF" id="PIRSF019455">
    <property type="entry name" value="CopR_AtkY"/>
    <property type="match status" value="1"/>
</dbReference>
<dbReference type="SUPFAM" id="SSF46785">
    <property type="entry name" value="Winged helix' DNA-binding domain"/>
    <property type="match status" value="1"/>
</dbReference>
<evidence type="ECO:0000256" key="1">
    <source>
        <dbReference type="ARBA" id="ARBA00011046"/>
    </source>
</evidence>
<evidence type="ECO:0000256" key="3">
    <source>
        <dbReference type="ARBA" id="ARBA00023125"/>
    </source>
</evidence>
<gene>
    <name evidence="5" type="ORF">H8S55_10670</name>
</gene>
<reference evidence="5" key="1">
    <citation type="submission" date="2020-08" db="EMBL/GenBank/DDBJ databases">
        <title>Genome public.</title>
        <authorList>
            <person name="Liu C."/>
            <person name="Sun Q."/>
        </authorList>
    </citation>
    <scope>NUCLEOTIDE SEQUENCE</scope>
    <source>
        <strain evidence="5">BX5</strain>
    </source>
</reference>
<evidence type="ECO:0000256" key="2">
    <source>
        <dbReference type="ARBA" id="ARBA00023015"/>
    </source>
</evidence>
<dbReference type="EMBL" id="JACOPN010000007">
    <property type="protein sequence ID" value="MBC5717782.1"/>
    <property type="molecule type" value="Genomic_DNA"/>
</dbReference>
<dbReference type="Proteomes" id="UP000602260">
    <property type="component" value="Unassembled WGS sequence"/>
</dbReference>
<dbReference type="GO" id="GO:0045892">
    <property type="term" value="P:negative regulation of DNA-templated transcription"/>
    <property type="evidence" value="ECO:0007669"/>
    <property type="project" value="InterPro"/>
</dbReference>
<organism evidence="5 6">
    <name type="scientific">Flintibacter faecis</name>
    <dbReference type="NCBI Taxonomy" id="2763047"/>
    <lineage>
        <taxon>Bacteria</taxon>
        <taxon>Bacillati</taxon>
        <taxon>Bacillota</taxon>
        <taxon>Clostridia</taxon>
        <taxon>Eubacteriales</taxon>
        <taxon>Flintibacter</taxon>
    </lineage>
</organism>
<dbReference type="Gene3D" id="1.10.10.10">
    <property type="entry name" value="Winged helix-like DNA-binding domain superfamily/Winged helix DNA-binding domain"/>
    <property type="match status" value="1"/>
</dbReference>
<dbReference type="Pfam" id="PF03965">
    <property type="entry name" value="Penicillinase_R"/>
    <property type="match status" value="1"/>
</dbReference>
<evidence type="ECO:0000256" key="4">
    <source>
        <dbReference type="ARBA" id="ARBA00023163"/>
    </source>
</evidence>